<reference evidence="3" key="1">
    <citation type="submission" date="2023-03" db="EMBL/GenBank/DDBJ databases">
        <title>Massive genome expansion in bonnet fungi (Mycena s.s.) driven by repeated elements and novel gene families across ecological guilds.</title>
        <authorList>
            <consortium name="Lawrence Berkeley National Laboratory"/>
            <person name="Harder C.B."/>
            <person name="Miyauchi S."/>
            <person name="Viragh M."/>
            <person name="Kuo A."/>
            <person name="Thoen E."/>
            <person name="Andreopoulos B."/>
            <person name="Lu D."/>
            <person name="Skrede I."/>
            <person name="Drula E."/>
            <person name="Henrissat B."/>
            <person name="Morin E."/>
            <person name="Kohler A."/>
            <person name="Barry K."/>
            <person name="LaButti K."/>
            <person name="Morin E."/>
            <person name="Salamov A."/>
            <person name="Lipzen A."/>
            <person name="Mereny Z."/>
            <person name="Hegedus B."/>
            <person name="Baldrian P."/>
            <person name="Stursova M."/>
            <person name="Weitz H."/>
            <person name="Taylor A."/>
            <person name="Grigoriev I.V."/>
            <person name="Nagy L.G."/>
            <person name="Martin F."/>
            <person name="Kauserud H."/>
        </authorList>
    </citation>
    <scope>NUCLEOTIDE SEQUENCE</scope>
    <source>
        <strain evidence="3">CBHHK173m</strain>
    </source>
</reference>
<feature type="compositionally biased region" description="Polar residues" evidence="2">
    <location>
        <begin position="813"/>
        <end position="831"/>
    </location>
</feature>
<keyword evidence="1" id="KW-0175">Coiled coil</keyword>
<feature type="region of interest" description="Disordered" evidence="2">
    <location>
        <begin position="811"/>
        <end position="1021"/>
    </location>
</feature>
<gene>
    <name evidence="3" type="ORF">B0H15DRAFT_807646</name>
</gene>
<protein>
    <submittedName>
        <fullName evidence="3">Uncharacterized protein</fullName>
    </submittedName>
</protein>
<sequence>MSSNSTTALPAHNLVDMQLDSDGFVHGTPADWKTVLVRPEPCQVTVERYARLTQIGEVYVPFAHFVPHEFQRVKNEAHVQSIADSILGGTDLIRYNPVFAVAETVPVAKERHDETHFINADGSPTTCVLLCGNHRVNSLEVISHTKDDPTIGWLTRVHHPSFLQVLHKDHIRRFIHADNYVPDSLLAQRPGSVLSMFKGGLEAFNQAWNSDSLAEIDREVPRLALFAGSLSRHVNGKWKLALRMLGRHRLLIGILHRLFGIPGTFAHIRDDHLVTFLWNIATLGVGLEMTTYIALIHLHHAQNALNFHYLDDPLHPFGFHLDTFLHGATENPNSEQSARLIAAQRSGDWEDIFSEFTNLKGWIGGGELRYPKIDKMVKVVPLPTPLSAFAASARHAEGYIIKYYGMARLPVRLLFLSLYGPNGVLESTDPHLGTLLVKPNQVSGLTQYNVEKLLNSWLMKYTTILDGVRPAKHASELRTRVSQLFNSMRRNHVAFEISDELWDALTTATNGVLGKGGEPIQRNKNYTFPPDQYPAVAGFVNRLLAHPVWYDFLVDDLGFPIGKPFPWAPSVIISELTPNQVAMKHLATHVVHQLDDRRESVSRAVQKAQARLVEAQQSETLAASHLNNVREEQEASLRKELERMENLEQRRLQKTALLKVEMEEQASNAVEAATDAVEAASKIAEAAELRLQERESFLDLLPSAVDPKKLTREQLITLLEEHDLEDPPPLEYDAGSQPRVLEPVVPIPCATQGATATDHSTIVRQLLIEAASSLAPAACAKLSRAILHVNATEAQSLLTSVLTELTGAGILEPSSSPIAAQTPRTSPIRNFSSPPHPASPGRSRSRSHSQRSITPDSPAGKRMRTAQSSPRGLSVLRSVPPAMPPSSGSRQSRSRSVHPVGSVSVAPPPYNSQEASTNVVSQPARSAEALAPSAEVLPASRQIPLSPTQRDSDKANSKPAPRSHHSHQMDVDKTPRAHRVRTSYTGEGMDVFGPLIPLPGADRDPEEDSLWAAIQPPKSQD</sequence>
<evidence type="ECO:0000313" key="4">
    <source>
        <dbReference type="Proteomes" id="UP001222325"/>
    </source>
</evidence>
<evidence type="ECO:0000313" key="3">
    <source>
        <dbReference type="EMBL" id="KAJ7065953.1"/>
    </source>
</evidence>
<keyword evidence="4" id="KW-1185">Reference proteome</keyword>
<evidence type="ECO:0000256" key="2">
    <source>
        <dbReference type="SAM" id="MobiDB-lite"/>
    </source>
</evidence>
<dbReference type="CDD" id="cd06503">
    <property type="entry name" value="ATP-synt_Fo_b"/>
    <property type="match status" value="1"/>
</dbReference>
<proteinExistence type="predicted"/>
<feature type="coiled-coil region" evidence="1">
    <location>
        <begin position="591"/>
        <end position="690"/>
    </location>
</feature>
<evidence type="ECO:0000256" key="1">
    <source>
        <dbReference type="SAM" id="Coils"/>
    </source>
</evidence>
<dbReference type="Proteomes" id="UP001222325">
    <property type="component" value="Unassembled WGS sequence"/>
</dbReference>
<dbReference type="EMBL" id="JARJCN010000170">
    <property type="protein sequence ID" value="KAJ7065953.1"/>
    <property type="molecule type" value="Genomic_DNA"/>
</dbReference>
<name>A0AAD6TKI9_9AGAR</name>
<accession>A0AAD6TKI9</accession>
<organism evidence="3 4">
    <name type="scientific">Mycena belliarum</name>
    <dbReference type="NCBI Taxonomy" id="1033014"/>
    <lineage>
        <taxon>Eukaryota</taxon>
        <taxon>Fungi</taxon>
        <taxon>Dikarya</taxon>
        <taxon>Basidiomycota</taxon>
        <taxon>Agaricomycotina</taxon>
        <taxon>Agaricomycetes</taxon>
        <taxon>Agaricomycetidae</taxon>
        <taxon>Agaricales</taxon>
        <taxon>Marasmiineae</taxon>
        <taxon>Mycenaceae</taxon>
        <taxon>Mycena</taxon>
    </lineage>
</organism>
<comment type="caution">
    <text evidence="3">The sequence shown here is derived from an EMBL/GenBank/DDBJ whole genome shotgun (WGS) entry which is preliminary data.</text>
</comment>
<feature type="compositionally biased region" description="Polar residues" evidence="2">
    <location>
        <begin position="911"/>
        <end position="924"/>
    </location>
</feature>
<dbReference type="AlphaFoldDB" id="A0AAD6TKI9"/>